<accession>A0ABC9VSY2</accession>
<keyword evidence="3" id="KW-1185">Reference proteome</keyword>
<dbReference type="EMBL" id="BAAFJT010000001">
    <property type="protein sequence ID" value="GAB0175903.1"/>
    <property type="molecule type" value="Genomic_DNA"/>
</dbReference>
<dbReference type="SUPFAM" id="SSF56219">
    <property type="entry name" value="DNase I-like"/>
    <property type="match status" value="1"/>
</dbReference>
<dbReference type="Gene3D" id="3.60.10.10">
    <property type="entry name" value="Endonuclease/exonuclease/phosphatase"/>
    <property type="match status" value="1"/>
</dbReference>
<dbReference type="Proteomes" id="UP001623348">
    <property type="component" value="Unassembled WGS sequence"/>
</dbReference>
<reference evidence="2 3" key="1">
    <citation type="submission" date="2024-06" db="EMBL/GenBank/DDBJ databases">
        <title>The draft genome of Grus japonensis, version 3.</title>
        <authorList>
            <person name="Nabeshima K."/>
            <person name="Suzuki S."/>
            <person name="Onuma M."/>
        </authorList>
    </citation>
    <scope>NUCLEOTIDE SEQUENCE [LARGE SCALE GENOMIC DNA]</scope>
    <source>
        <strain evidence="2 3">451A</strain>
    </source>
</reference>
<feature type="domain" description="Endonuclease/exonuclease/phosphatase" evidence="1">
    <location>
        <begin position="6"/>
        <end position="186"/>
    </location>
</feature>
<evidence type="ECO:0000259" key="1">
    <source>
        <dbReference type="Pfam" id="PF03372"/>
    </source>
</evidence>
<dbReference type="InterPro" id="IPR005135">
    <property type="entry name" value="Endo/exonuclease/phosphatase"/>
</dbReference>
<evidence type="ECO:0000313" key="3">
    <source>
        <dbReference type="Proteomes" id="UP001623348"/>
    </source>
</evidence>
<dbReference type="Pfam" id="PF03372">
    <property type="entry name" value="Exo_endo_phos"/>
    <property type="match status" value="1"/>
</dbReference>
<protein>
    <recommendedName>
        <fullName evidence="1">Endonuclease/exonuclease/phosphatase domain-containing protein</fullName>
    </recommendedName>
</protein>
<dbReference type="PANTHER" id="PTHR33395:SF22">
    <property type="entry name" value="REVERSE TRANSCRIPTASE DOMAIN-CONTAINING PROTEIN"/>
    <property type="match status" value="1"/>
</dbReference>
<gene>
    <name evidence="2" type="ORF">GRJ2_000055500</name>
</gene>
<dbReference type="InterPro" id="IPR036691">
    <property type="entry name" value="Endo/exonu/phosph_ase_sf"/>
</dbReference>
<name>A0ABC9VSY2_GRUJA</name>
<evidence type="ECO:0000313" key="2">
    <source>
        <dbReference type="EMBL" id="GAB0175903.1"/>
    </source>
</evidence>
<comment type="caution">
    <text evidence="2">The sequence shown here is derived from an EMBL/GenBank/DDBJ whole genome shotgun (WGS) entry which is preliminary data.</text>
</comment>
<sequence>MCTCLQGYDLIGITETWWDGSYDGSVGMEGYRLFRKDRQGRRGGGVALYVNDQLECMELRLGMDEEPTESLWVRTKGRTGTEDICYRPPNQEDQVAEILYRQIGAASCSQVLVLMGDFNHSNICWRDNTAGHKQSRRFLECIDDNFLLQVIEEPTRRGAMLDLVLTNKEGLVGNVKLGDSLGCSDHEMVEFKILRTARRVHSKLTTLDFRRADSGLFRDLLGRVPWDKDQRGSQAKMPRGLNG</sequence>
<dbReference type="AlphaFoldDB" id="A0ABC9VSY2"/>
<proteinExistence type="predicted"/>
<organism evidence="2 3">
    <name type="scientific">Grus japonensis</name>
    <name type="common">Japanese crane</name>
    <name type="synonym">Red-crowned crane</name>
    <dbReference type="NCBI Taxonomy" id="30415"/>
    <lineage>
        <taxon>Eukaryota</taxon>
        <taxon>Metazoa</taxon>
        <taxon>Chordata</taxon>
        <taxon>Craniata</taxon>
        <taxon>Vertebrata</taxon>
        <taxon>Euteleostomi</taxon>
        <taxon>Archelosauria</taxon>
        <taxon>Archosauria</taxon>
        <taxon>Dinosauria</taxon>
        <taxon>Saurischia</taxon>
        <taxon>Theropoda</taxon>
        <taxon>Coelurosauria</taxon>
        <taxon>Aves</taxon>
        <taxon>Neognathae</taxon>
        <taxon>Neoaves</taxon>
        <taxon>Gruiformes</taxon>
        <taxon>Gruidae</taxon>
        <taxon>Grus</taxon>
    </lineage>
</organism>
<dbReference type="PANTHER" id="PTHR33395">
    <property type="entry name" value="TRANSCRIPTASE, PUTATIVE-RELATED-RELATED"/>
    <property type="match status" value="1"/>
</dbReference>